<comment type="subcellular location">
    <subcellularLocation>
        <location evidence="1">Cell envelope</location>
    </subcellularLocation>
</comment>
<evidence type="ECO:0000313" key="6">
    <source>
        <dbReference type="EMBL" id="MFD1040429.1"/>
    </source>
</evidence>
<name>A0ABW3LSD2_9BACI</name>
<dbReference type="Proteomes" id="UP001597040">
    <property type="component" value="Unassembled WGS sequence"/>
</dbReference>
<dbReference type="InterPro" id="IPR028082">
    <property type="entry name" value="Peripla_BP_I"/>
</dbReference>
<comment type="caution">
    <text evidence="6">The sequence shown here is derived from an EMBL/GenBank/DDBJ whole genome shotgun (WGS) entry which is preliminary data.</text>
</comment>
<evidence type="ECO:0000256" key="4">
    <source>
        <dbReference type="SAM" id="SignalP"/>
    </source>
</evidence>
<feature type="signal peptide" evidence="4">
    <location>
        <begin position="1"/>
        <end position="25"/>
    </location>
</feature>
<protein>
    <submittedName>
        <fullName evidence="6">Ribose ABC transporter substrate-binding protein RbsB</fullName>
    </submittedName>
</protein>
<gene>
    <name evidence="6" type="primary">rbsB</name>
    <name evidence="6" type="ORF">ACFQ3N_18805</name>
</gene>
<evidence type="ECO:0000313" key="7">
    <source>
        <dbReference type="Proteomes" id="UP001597040"/>
    </source>
</evidence>
<evidence type="ECO:0000256" key="3">
    <source>
        <dbReference type="ARBA" id="ARBA00022729"/>
    </source>
</evidence>
<dbReference type="CDD" id="cd06323">
    <property type="entry name" value="PBP1_ribose_binding"/>
    <property type="match status" value="1"/>
</dbReference>
<dbReference type="SUPFAM" id="SSF53822">
    <property type="entry name" value="Periplasmic binding protein-like I"/>
    <property type="match status" value="1"/>
</dbReference>
<organism evidence="6 7">
    <name type="scientific">Virgibacillus byunsanensis</name>
    <dbReference type="NCBI Taxonomy" id="570945"/>
    <lineage>
        <taxon>Bacteria</taxon>
        <taxon>Bacillati</taxon>
        <taxon>Bacillota</taxon>
        <taxon>Bacilli</taxon>
        <taxon>Bacillales</taxon>
        <taxon>Bacillaceae</taxon>
        <taxon>Virgibacillus</taxon>
    </lineage>
</organism>
<dbReference type="NCBIfam" id="NF007936">
    <property type="entry name" value="PRK10653.1"/>
    <property type="match status" value="1"/>
</dbReference>
<feature type="chain" id="PRO_5046322251" evidence="4">
    <location>
        <begin position="26"/>
        <end position="313"/>
    </location>
</feature>
<keyword evidence="3 4" id="KW-0732">Signal</keyword>
<evidence type="ECO:0000256" key="2">
    <source>
        <dbReference type="ARBA" id="ARBA00007639"/>
    </source>
</evidence>
<dbReference type="Pfam" id="PF13407">
    <property type="entry name" value="Peripla_BP_4"/>
    <property type="match status" value="1"/>
</dbReference>
<comment type="similarity">
    <text evidence="2">Belongs to the bacterial solute-binding protein 2 family.</text>
</comment>
<feature type="domain" description="Periplasmic binding protein" evidence="5">
    <location>
        <begin position="45"/>
        <end position="298"/>
    </location>
</feature>
<reference evidence="7" key="1">
    <citation type="journal article" date="2019" name="Int. J. Syst. Evol. Microbiol.">
        <title>The Global Catalogue of Microorganisms (GCM) 10K type strain sequencing project: providing services to taxonomists for standard genome sequencing and annotation.</title>
        <authorList>
            <consortium name="The Broad Institute Genomics Platform"/>
            <consortium name="The Broad Institute Genome Sequencing Center for Infectious Disease"/>
            <person name="Wu L."/>
            <person name="Ma J."/>
        </authorList>
    </citation>
    <scope>NUCLEOTIDE SEQUENCE [LARGE SCALE GENOMIC DNA]</scope>
    <source>
        <strain evidence="7">CCUG 56754</strain>
    </source>
</reference>
<keyword evidence="7" id="KW-1185">Reference proteome</keyword>
<dbReference type="RefSeq" id="WP_390364508.1">
    <property type="nucleotide sequence ID" value="NZ_JBHTKJ010000073.1"/>
</dbReference>
<dbReference type="PANTHER" id="PTHR46847">
    <property type="entry name" value="D-ALLOSE-BINDING PERIPLASMIC PROTEIN-RELATED"/>
    <property type="match status" value="1"/>
</dbReference>
<dbReference type="PROSITE" id="PS51257">
    <property type="entry name" value="PROKAR_LIPOPROTEIN"/>
    <property type="match status" value="1"/>
</dbReference>
<dbReference type="InterPro" id="IPR025997">
    <property type="entry name" value="SBP_2_dom"/>
</dbReference>
<dbReference type="EMBL" id="JBHTKJ010000073">
    <property type="protein sequence ID" value="MFD1040429.1"/>
    <property type="molecule type" value="Genomic_DNA"/>
</dbReference>
<dbReference type="Gene3D" id="3.40.50.2300">
    <property type="match status" value="2"/>
</dbReference>
<proteinExistence type="inferred from homology"/>
<sequence length="313" mass="32523">MSKWLKFLGLVAVLLLVLGACSTDAPGSDEEEGEDEATGDESVKIGLSISTLNNPFFVTLRDGAEAAADEAGYEITTSDAQNDASTQLSDIEDLIQQDIDVLLVNPVDSDAVASAIELANDADIPVITVDRSSEGGEVVTHIASDNVAGGEMAGDFIAEQLSDEGNVVELEGIAGASATRERGEGFHNVVDAIDGIEVVANQSANFDRTEGLSVMENIIQSTGDIQAVFAHNDEMALGAMEALAGQGLLEDVIVVGFDATDDAVAAVEEGRMDATVAQQPELIGQNAIDAAGKIANGESVDEFIPVELQLVTE</sequence>
<accession>A0ABW3LSD2</accession>
<evidence type="ECO:0000259" key="5">
    <source>
        <dbReference type="Pfam" id="PF13407"/>
    </source>
</evidence>
<dbReference type="PANTHER" id="PTHR46847:SF1">
    <property type="entry name" value="D-ALLOSE-BINDING PERIPLASMIC PROTEIN-RELATED"/>
    <property type="match status" value="1"/>
</dbReference>
<evidence type="ECO:0000256" key="1">
    <source>
        <dbReference type="ARBA" id="ARBA00004196"/>
    </source>
</evidence>